<keyword evidence="4" id="KW-0804">Transcription</keyword>
<reference evidence="6" key="1">
    <citation type="journal article" date="2014" name="Front. Microbiol.">
        <title>High frequency of phylogenetically diverse reductive dehalogenase-homologous genes in deep subseafloor sedimentary metagenomes.</title>
        <authorList>
            <person name="Kawai M."/>
            <person name="Futagami T."/>
            <person name="Toyoda A."/>
            <person name="Takaki Y."/>
            <person name="Nishi S."/>
            <person name="Hori S."/>
            <person name="Arai W."/>
            <person name="Tsubouchi T."/>
            <person name="Morono Y."/>
            <person name="Uchiyama I."/>
            <person name="Ito T."/>
            <person name="Fujiyama A."/>
            <person name="Inagaki F."/>
            <person name="Takami H."/>
        </authorList>
    </citation>
    <scope>NUCLEOTIDE SEQUENCE</scope>
    <source>
        <strain evidence="6">Expedition CK06-06</strain>
    </source>
</reference>
<comment type="caution">
    <text evidence="6">The sequence shown here is derived from an EMBL/GenBank/DDBJ whole genome shotgun (WGS) entry which is preliminary data.</text>
</comment>
<dbReference type="GO" id="GO:0043565">
    <property type="term" value="F:sequence-specific DNA binding"/>
    <property type="evidence" value="ECO:0007669"/>
    <property type="project" value="TreeGrafter"/>
</dbReference>
<dbReference type="EMBL" id="BARS01037543">
    <property type="protein sequence ID" value="GAG14269.1"/>
    <property type="molecule type" value="Genomic_DNA"/>
</dbReference>
<proteinExistence type="inferred from homology"/>
<dbReference type="InterPro" id="IPR058163">
    <property type="entry name" value="LysR-type_TF_proteobact-type"/>
</dbReference>
<protein>
    <recommendedName>
        <fullName evidence="5">HTH lysR-type domain-containing protein</fullName>
    </recommendedName>
</protein>
<comment type="similarity">
    <text evidence="1">Belongs to the LysR transcriptional regulatory family.</text>
</comment>
<dbReference type="AlphaFoldDB" id="X0V7X5"/>
<evidence type="ECO:0000259" key="5">
    <source>
        <dbReference type="PROSITE" id="PS50931"/>
    </source>
</evidence>
<evidence type="ECO:0000256" key="1">
    <source>
        <dbReference type="ARBA" id="ARBA00009437"/>
    </source>
</evidence>
<accession>X0V7X5</accession>
<dbReference type="SUPFAM" id="SSF53850">
    <property type="entry name" value="Periplasmic binding protein-like II"/>
    <property type="match status" value="1"/>
</dbReference>
<sequence>MPLTTVSRHLAALEDHVGARLITRTTRDLVLTEPGRHYLDSCRRILAELEAAERRVAGEQGEPQGELAVTAPVVFGRLHVLPITTEFLKAFPRVTMRLLLVDRVVELIEEGLDISVRIGALPDSSLIATRVGTIGHVTCASPVYLTERGVPSSPRELVDHDCISFTALSSADRWVYAGGKVPQRIVVRPRLIVNTAEAAIDAARAGLGITRVLSYQVAESVADRSLRLILEDFEPEEIPVSLLHREDRLPQA</sequence>
<keyword evidence="3" id="KW-0238">DNA-binding</keyword>
<gene>
    <name evidence="6" type="ORF">S01H1_57561</name>
</gene>
<organism evidence="6">
    <name type="scientific">marine sediment metagenome</name>
    <dbReference type="NCBI Taxonomy" id="412755"/>
    <lineage>
        <taxon>unclassified sequences</taxon>
        <taxon>metagenomes</taxon>
        <taxon>ecological metagenomes</taxon>
    </lineage>
</organism>
<feature type="non-terminal residue" evidence="6">
    <location>
        <position position="252"/>
    </location>
</feature>
<dbReference type="Pfam" id="PF03466">
    <property type="entry name" value="LysR_substrate"/>
    <property type="match status" value="1"/>
</dbReference>
<evidence type="ECO:0000313" key="6">
    <source>
        <dbReference type="EMBL" id="GAG14269.1"/>
    </source>
</evidence>
<keyword evidence="2" id="KW-0805">Transcription regulation</keyword>
<evidence type="ECO:0000256" key="2">
    <source>
        <dbReference type="ARBA" id="ARBA00023015"/>
    </source>
</evidence>
<dbReference type="InterPro" id="IPR036388">
    <property type="entry name" value="WH-like_DNA-bd_sf"/>
</dbReference>
<dbReference type="PANTHER" id="PTHR30537:SF5">
    <property type="entry name" value="HTH-TYPE TRANSCRIPTIONAL ACTIVATOR TTDR-RELATED"/>
    <property type="match status" value="1"/>
</dbReference>
<dbReference type="InterPro" id="IPR005119">
    <property type="entry name" value="LysR_subst-bd"/>
</dbReference>
<dbReference type="Gene3D" id="3.40.190.290">
    <property type="match status" value="1"/>
</dbReference>
<dbReference type="SUPFAM" id="SSF46785">
    <property type="entry name" value="Winged helix' DNA-binding domain"/>
    <property type="match status" value="1"/>
</dbReference>
<evidence type="ECO:0000256" key="4">
    <source>
        <dbReference type="ARBA" id="ARBA00023163"/>
    </source>
</evidence>
<feature type="domain" description="HTH lysR-type" evidence="5">
    <location>
        <begin position="1"/>
        <end position="32"/>
    </location>
</feature>
<dbReference type="PROSITE" id="PS50931">
    <property type="entry name" value="HTH_LYSR"/>
    <property type="match status" value="1"/>
</dbReference>
<dbReference type="GO" id="GO:0003700">
    <property type="term" value="F:DNA-binding transcription factor activity"/>
    <property type="evidence" value="ECO:0007669"/>
    <property type="project" value="InterPro"/>
</dbReference>
<dbReference type="GO" id="GO:0006351">
    <property type="term" value="P:DNA-templated transcription"/>
    <property type="evidence" value="ECO:0007669"/>
    <property type="project" value="TreeGrafter"/>
</dbReference>
<dbReference type="Gene3D" id="1.10.10.10">
    <property type="entry name" value="Winged helix-like DNA-binding domain superfamily/Winged helix DNA-binding domain"/>
    <property type="match status" value="1"/>
</dbReference>
<dbReference type="Pfam" id="PF00126">
    <property type="entry name" value="HTH_1"/>
    <property type="match status" value="1"/>
</dbReference>
<evidence type="ECO:0000256" key="3">
    <source>
        <dbReference type="ARBA" id="ARBA00023125"/>
    </source>
</evidence>
<dbReference type="InterPro" id="IPR000847">
    <property type="entry name" value="LysR_HTH_N"/>
</dbReference>
<dbReference type="PANTHER" id="PTHR30537">
    <property type="entry name" value="HTH-TYPE TRANSCRIPTIONAL REGULATOR"/>
    <property type="match status" value="1"/>
</dbReference>
<dbReference type="InterPro" id="IPR036390">
    <property type="entry name" value="WH_DNA-bd_sf"/>
</dbReference>
<dbReference type="CDD" id="cd08471">
    <property type="entry name" value="PBP2_CrgA_like_2"/>
    <property type="match status" value="1"/>
</dbReference>
<name>X0V7X5_9ZZZZ</name>